<dbReference type="Gene3D" id="3.40.140.10">
    <property type="entry name" value="Cytidine Deaminase, domain 2"/>
    <property type="match status" value="1"/>
</dbReference>
<protein>
    <recommendedName>
        <fullName evidence="3">CMP/dCMP-type deaminase domain-containing protein</fullName>
    </recommendedName>
</protein>
<dbReference type="AlphaFoldDB" id="A0A6J4TKR0"/>
<dbReference type="PROSITE" id="PS00903">
    <property type="entry name" value="CYT_DCMP_DEAMINASES_1"/>
    <property type="match status" value="1"/>
</dbReference>
<sequence length="271" mass="29376">MSDAVVAYVPVLHEGYRRFLERHGRGKPLYVIDASLHGDYRPLAKDVRALDAAAAAAAIGAWDISSVTAVLDEQRALELASTDPRLVLPAEDISYRIVERFFPRAEVLYDTAFLRWDKTKTVQLLEPRAREAQDPLAVAAEFAASGSIDWWRQVGAAIRLSNGDVRSVANVHEPHELSPYAVGDPRSNFIKGVHLELSTATHAEAALIAAAARDGIATEGAVMYVTDFPCPPCAKLIAGAGIARLYFREGYAVLDGEDVLRAAGTELLKIG</sequence>
<keyword evidence="2" id="KW-0862">Zinc</keyword>
<dbReference type="InterPro" id="IPR002125">
    <property type="entry name" value="CMP_dCMP_dom"/>
</dbReference>
<dbReference type="PROSITE" id="PS51747">
    <property type="entry name" value="CYT_DCMP_DEAMINASES_2"/>
    <property type="match status" value="1"/>
</dbReference>
<dbReference type="Pfam" id="PF00383">
    <property type="entry name" value="dCMP_cyt_deam_1"/>
    <property type="match status" value="1"/>
</dbReference>
<evidence type="ECO:0000259" key="3">
    <source>
        <dbReference type="PROSITE" id="PS51747"/>
    </source>
</evidence>
<dbReference type="EMBL" id="CADCVT010000356">
    <property type="protein sequence ID" value="CAA9525972.1"/>
    <property type="molecule type" value="Genomic_DNA"/>
</dbReference>
<evidence type="ECO:0000256" key="2">
    <source>
        <dbReference type="ARBA" id="ARBA00022833"/>
    </source>
</evidence>
<organism evidence="4">
    <name type="scientific">uncultured Solirubrobacteraceae bacterium</name>
    <dbReference type="NCBI Taxonomy" id="1162706"/>
    <lineage>
        <taxon>Bacteria</taxon>
        <taxon>Bacillati</taxon>
        <taxon>Actinomycetota</taxon>
        <taxon>Thermoleophilia</taxon>
        <taxon>Solirubrobacterales</taxon>
        <taxon>Solirubrobacteraceae</taxon>
        <taxon>environmental samples</taxon>
    </lineage>
</organism>
<dbReference type="InterPro" id="IPR016192">
    <property type="entry name" value="APOBEC/CMP_deaminase_Zn-bd"/>
</dbReference>
<gene>
    <name evidence="4" type="ORF">AVDCRST_MAG85-3237</name>
</gene>
<keyword evidence="1" id="KW-0479">Metal-binding</keyword>
<evidence type="ECO:0000256" key="1">
    <source>
        <dbReference type="ARBA" id="ARBA00022723"/>
    </source>
</evidence>
<dbReference type="InterPro" id="IPR016193">
    <property type="entry name" value="Cytidine_deaminase-like"/>
</dbReference>
<dbReference type="GO" id="GO:0008270">
    <property type="term" value="F:zinc ion binding"/>
    <property type="evidence" value="ECO:0007669"/>
    <property type="project" value="InterPro"/>
</dbReference>
<name>A0A6J4TKR0_9ACTN</name>
<evidence type="ECO:0000313" key="4">
    <source>
        <dbReference type="EMBL" id="CAA9525972.1"/>
    </source>
</evidence>
<proteinExistence type="predicted"/>
<feature type="domain" description="CMP/dCMP-type deaminase" evidence="3">
    <location>
        <begin position="131"/>
        <end position="267"/>
    </location>
</feature>
<accession>A0A6J4TKR0</accession>
<dbReference type="SUPFAM" id="SSF53927">
    <property type="entry name" value="Cytidine deaminase-like"/>
    <property type="match status" value="1"/>
</dbReference>
<dbReference type="GO" id="GO:0016787">
    <property type="term" value="F:hydrolase activity"/>
    <property type="evidence" value="ECO:0007669"/>
    <property type="project" value="InterPro"/>
</dbReference>
<reference evidence="4" key="1">
    <citation type="submission" date="2020-02" db="EMBL/GenBank/DDBJ databases">
        <authorList>
            <person name="Meier V. D."/>
        </authorList>
    </citation>
    <scope>NUCLEOTIDE SEQUENCE</scope>
    <source>
        <strain evidence="4">AVDCRST_MAG85</strain>
    </source>
</reference>